<reference evidence="2 3" key="1">
    <citation type="submission" date="2018-08" db="EMBL/GenBank/DDBJ databases">
        <title>Mucilaginibacter sp. MYSH2.</title>
        <authorList>
            <person name="Seo T."/>
        </authorList>
    </citation>
    <scope>NUCLEOTIDE SEQUENCE [LARGE SCALE GENOMIC DNA]</scope>
    <source>
        <strain evidence="2 3">MYSH2</strain>
    </source>
</reference>
<name>A0A372P0C0_9SPHI</name>
<dbReference type="AlphaFoldDB" id="A0A372P0C0"/>
<gene>
    <name evidence="2" type="ORF">D0C36_07470</name>
</gene>
<keyword evidence="1" id="KW-0812">Transmembrane</keyword>
<keyword evidence="3" id="KW-1185">Reference proteome</keyword>
<feature type="transmembrane region" description="Helical" evidence="1">
    <location>
        <begin position="95"/>
        <end position="112"/>
    </location>
</feature>
<feature type="transmembrane region" description="Helical" evidence="1">
    <location>
        <begin position="194"/>
        <end position="214"/>
    </location>
</feature>
<sequence>MKPTPQQTAELTNYLKKELKFRESFEEIYDHILSALEHKADDANFQDTVNAIIKEDFGGHNRLPEIEKRIATSIADDCRRKFRGFFVDQLKAPSIFYYLPIGAALYFILDALQLAPKAVQVVFVLIMFCPSFLALFRYFKGGYAFEDRSASARDKVFGFTTWLPLWLTGGLILWMPKLDVYFIAHAIWGSGSYVLPAILLTLAMMYNVAVYKLYSDEFKFAK</sequence>
<accession>A0A372P0C0</accession>
<evidence type="ECO:0000256" key="1">
    <source>
        <dbReference type="SAM" id="Phobius"/>
    </source>
</evidence>
<dbReference type="OrthoDB" id="792396at2"/>
<feature type="transmembrane region" description="Helical" evidence="1">
    <location>
        <begin position="118"/>
        <end position="136"/>
    </location>
</feature>
<evidence type="ECO:0000313" key="3">
    <source>
        <dbReference type="Proteomes" id="UP000264217"/>
    </source>
</evidence>
<organism evidence="2 3">
    <name type="scientific">Mucilaginibacter conchicola</name>
    <dbReference type="NCBI Taxonomy" id="2303333"/>
    <lineage>
        <taxon>Bacteria</taxon>
        <taxon>Pseudomonadati</taxon>
        <taxon>Bacteroidota</taxon>
        <taxon>Sphingobacteriia</taxon>
        <taxon>Sphingobacteriales</taxon>
        <taxon>Sphingobacteriaceae</taxon>
        <taxon>Mucilaginibacter</taxon>
    </lineage>
</organism>
<keyword evidence="1" id="KW-0472">Membrane</keyword>
<protein>
    <submittedName>
        <fullName evidence="2">Uncharacterized protein</fullName>
    </submittedName>
</protein>
<proteinExistence type="predicted"/>
<comment type="caution">
    <text evidence="2">The sequence shown here is derived from an EMBL/GenBank/DDBJ whole genome shotgun (WGS) entry which is preliminary data.</text>
</comment>
<keyword evidence="1" id="KW-1133">Transmembrane helix</keyword>
<evidence type="ECO:0000313" key="2">
    <source>
        <dbReference type="EMBL" id="RFZ95359.1"/>
    </source>
</evidence>
<dbReference type="EMBL" id="QWDC01000001">
    <property type="protein sequence ID" value="RFZ95359.1"/>
    <property type="molecule type" value="Genomic_DNA"/>
</dbReference>
<dbReference type="Proteomes" id="UP000264217">
    <property type="component" value="Unassembled WGS sequence"/>
</dbReference>
<dbReference type="RefSeq" id="WP_117390923.1">
    <property type="nucleotide sequence ID" value="NZ_QWDC01000001.1"/>
</dbReference>
<feature type="transmembrane region" description="Helical" evidence="1">
    <location>
        <begin position="156"/>
        <end position="174"/>
    </location>
</feature>